<protein>
    <recommendedName>
        <fullName evidence="1">NAD(P)-binding domain-containing protein</fullName>
    </recommendedName>
</protein>
<dbReference type="InParanoid" id="A0A067QFQ1"/>
<dbReference type="SUPFAM" id="SSF51735">
    <property type="entry name" value="NAD(P)-binding Rossmann-fold domains"/>
    <property type="match status" value="1"/>
</dbReference>
<proteinExistence type="predicted"/>
<name>A0A067QFQ1_9AGAM</name>
<dbReference type="OrthoDB" id="10262413at2759"/>
<accession>A0A067QFQ1</accession>
<organism evidence="2 3">
    <name type="scientific">Jaapia argillacea MUCL 33604</name>
    <dbReference type="NCBI Taxonomy" id="933084"/>
    <lineage>
        <taxon>Eukaryota</taxon>
        <taxon>Fungi</taxon>
        <taxon>Dikarya</taxon>
        <taxon>Basidiomycota</taxon>
        <taxon>Agaricomycotina</taxon>
        <taxon>Agaricomycetes</taxon>
        <taxon>Agaricomycetidae</taxon>
        <taxon>Jaapiales</taxon>
        <taxon>Jaapiaceae</taxon>
        <taxon>Jaapia</taxon>
    </lineage>
</organism>
<sequence>MSKTSIFLTGATGYIGGSVLTHLLNHPNVSSFEITAFVRDPEKAKLLEEFGLKTVVGSNSDLDKLEEATSKSDVVISTADADDVPAIKAILRGLKKRHDETGVAPILIHTVSFLVLTDDAHGHYAYETIYSDLDIPLIESLAATQPHRDVDLLIVEAGEQGYARTHIILPSTIYGLAQGPLFDKGISNKHSIQVPGLIKASWDRKQGGMVREGKNLWPNVHIEELADLYIILFDAALSNPKTANGREGYYFGESDEYLFYDLAKTVAQVLVELGRGSSEEPTPFSREEIDKYFAGVSGSAYLGSNSRARAERSRSLGWRPVKRTTDLLLSVKPEVEELARSGRINSF</sequence>
<dbReference type="Proteomes" id="UP000027265">
    <property type="component" value="Unassembled WGS sequence"/>
</dbReference>
<reference evidence="3" key="1">
    <citation type="journal article" date="2014" name="Proc. Natl. Acad. Sci. U.S.A.">
        <title>Extensive sampling of basidiomycete genomes demonstrates inadequacy of the white-rot/brown-rot paradigm for wood decay fungi.</title>
        <authorList>
            <person name="Riley R."/>
            <person name="Salamov A.A."/>
            <person name="Brown D.W."/>
            <person name="Nagy L.G."/>
            <person name="Floudas D."/>
            <person name="Held B.W."/>
            <person name="Levasseur A."/>
            <person name="Lombard V."/>
            <person name="Morin E."/>
            <person name="Otillar R."/>
            <person name="Lindquist E.A."/>
            <person name="Sun H."/>
            <person name="LaButti K.M."/>
            <person name="Schmutz J."/>
            <person name="Jabbour D."/>
            <person name="Luo H."/>
            <person name="Baker S.E."/>
            <person name="Pisabarro A.G."/>
            <person name="Walton J.D."/>
            <person name="Blanchette R.A."/>
            <person name="Henrissat B."/>
            <person name="Martin F."/>
            <person name="Cullen D."/>
            <person name="Hibbett D.S."/>
            <person name="Grigoriev I.V."/>
        </authorList>
    </citation>
    <scope>NUCLEOTIDE SEQUENCE [LARGE SCALE GENOMIC DNA]</scope>
    <source>
        <strain evidence="3">MUCL 33604</strain>
    </source>
</reference>
<evidence type="ECO:0000313" key="3">
    <source>
        <dbReference type="Proteomes" id="UP000027265"/>
    </source>
</evidence>
<dbReference type="HOGENOM" id="CLU_007383_12_1_1"/>
<dbReference type="Gene3D" id="3.40.50.720">
    <property type="entry name" value="NAD(P)-binding Rossmann-like Domain"/>
    <property type="match status" value="1"/>
</dbReference>
<evidence type="ECO:0000313" key="2">
    <source>
        <dbReference type="EMBL" id="KDQ64980.1"/>
    </source>
</evidence>
<dbReference type="EMBL" id="KL197709">
    <property type="protein sequence ID" value="KDQ64980.1"/>
    <property type="molecule type" value="Genomic_DNA"/>
</dbReference>
<evidence type="ECO:0000259" key="1">
    <source>
        <dbReference type="Pfam" id="PF13460"/>
    </source>
</evidence>
<dbReference type="InterPro" id="IPR051783">
    <property type="entry name" value="NAD(P)-dependent_oxidoreduct"/>
</dbReference>
<dbReference type="InterPro" id="IPR036291">
    <property type="entry name" value="NAD(P)-bd_dom_sf"/>
</dbReference>
<gene>
    <name evidence="2" type="ORF">JAAARDRAFT_118161</name>
</gene>
<dbReference type="STRING" id="933084.A0A067QFQ1"/>
<feature type="domain" description="NAD(P)-binding" evidence="1">
    <location>
        <begin position="10"/>
        <end position="96"/>
    </location>
</feature>
<dbReference type="Pfam" id="PF13460">
    <property type="entry name" value="NAD_binding_10"/>
    <property type="match status" value="1"/>
</dbReference>
<dbReference type="PANTHER" id="PTHR48079">
    <property type="entry name" value="PROTEIN YEEZ"/>
    <property type="match status" value="1"/>
</dbReference>
<dbReference type="GO" id="GO:0004029">
    <property type="term" value="F:aldehyde dehydrogenase (NAD+) activity"/>
    <property type="evidence" value="ECO:0007669"/>
    <property type="project" value="TreeGrafter"/>
</dbReference>
<dbReference type="InterPro" id="IPR016040">
    <property type="entry name" value="NAD(P)-bd_dom"/>
</dbReference>
<dbReference type="GO" id="GO:0005737">
    <property type="term" value="C:cytoplasm"/>
    <property type="evidence" value="ECO:0007669"/>
    <property type="project" value="TreeGrafter"/>
</dbReference>
<dbReference type="AlphaFoldDB" id="A0A067QFQ1"/>
<keyword evidence="3" id="KW-1185">Reference proteome</keyword>
<dbReference type="PANTHER" id="PTHR48079:SF6">
    <property type="entry name" value="NAD(P)-BINDING DOMAIN-CONTAINING PROTEIN-RELATED"/>
    <property type="match status" value="1"/>
</dbReference>